<keyword evidence="3" id="KW-1185">Reference proteome</keyword>
<feature type="domain" description="DUF427" evidence="1">
    <location>
        <begin position="162"/>
        <end position="251"/>
    </location>
</feature>
<gene>
    <name evidence="2" type="ORF">PO878_19155</name>
</gene>
<evidence type="ECO:0000313" key="3">
    <source>
        <dbReference type="Proteomes" id="UP001216390"/>
    </source>
</evidence>
<dbReference type="PANTHER" id="PTHR34310:SF8">
    <property type="entry name" value="CONSERVED PROTEIN"/>
    <property type="match status" value="1"/>
</dbReference>
<dbReference type="PANTHER" id="PTHR34310">
    <property type="entry name" value="DUF427 DOMAIN PROTEIN (AFU_ORTHOLOGUE AFUA_3G02220)"/>
    <property type="match status" value="1"/>
</dbReference>
<accession>A0AAE9Y549</accession>
<feature type="domain" description="DUF427" evidence="1">
    <location>
        <begin position="38"/>
        <end position="126"/>
    </location>
</feature>
<dbReference type="InterPro" id="IPR007361">
    <property type="entry name" value="DUF427"/>
</dbReference>
<dbReference type="KEGG" id="ima:PO878_19155"/>
<dbReference type="InterPro" id="IPR038694">
    <property type="entry name" value="DUF427_sf"/>
</dbReference>
<sequence length="263" mass="29073">MTLTIGDAPLGTRPRETTNYAIDGPAHRLLLTDFPRRVRATFGGEVVLDTTRGRLLHESNLLPVLYVPEDDVRQDLLVATDTSTHCPFKGDASYWSVVVGDRTATDAVWAYPHPLDAAPWLQGLQALPFEAMDTWFDEDEHVEGHLRDPYHRVDARRSSRAVRVSLGGQVVAESHRPVVVSETGLPNRFYLPVDDVRTDLLTASTTRTHCPYKGWATYWSMADGSAADVAWSYEEPFLATVPAAGHLCFLADGVTTEVDGVEV</sequence>
<reference evidence="2" key="1">
    <citation type="submission" date="2023-01" db="EMBL/GenBank/DDBJ databases">
        <title>The diversity of Class Acidimicrobiia in South China Sea sediment environments and the proposal of Iamia marina sp. nov., a novel species of the genus Iamia.</title>
        <authorList>
            <person name="He Y."/>
            <person name="Tian X."/>
        </authorList>
    </citation>
    <scope>NUCLEOTIDE SEQUENCE</scope>
    <source>
        <strain evidence="2">DSM 19957</strain>
    </source>
</reference>
<evidence type="ECO:0000259" key="1">
    <source>
        <dbReference type="Pfam" id="PF04248"/>
    </source>
</evidence>
<proteinExistence type="predicted"/>
<organism evidence="2 3">
    <name type="scientific">Iamia majanohamensis</name>
    <dbReference type="NCBI Taxonomy" id="467976"/>
    <lineage>
        <taxon>Bacteria</taxon>
        <taxon>Bacillati</taxon>
        <taxon>Actinomycetota</taxon>
        <taxon>Acidimicrobiia</taxon>
        <taxon>Acidimicrobiales</taxon>
        <taxon>Iamiaceae</taxon>
        <taxon>Iamia</taxon>
    </lineage>
</organism>
<name>A0AAE9Y549_9ACTN</name>
<dbReference type="Gene3D" id="2.170.150.40">
    <property type="entry name" value="Domain of unknown function (DUF427)"/>
    <property type="match status" value="2"/>
</dbReference>
<evidence type="ECO:0000313" key="2">
    <source>
        <dbReference type="EMBL" id="WCO66619.1"/>
    </source>
</evidence>
<dbReference type="Proteomes" id="UP001216390">
    <property type="component" value="Chromosome"/>
</dbReference>
<dbReference type="RefSeq" id="WP_272736142.1">
    <property type="nucleotide sequence ID" value="NZ_CP116942.1"/>
</dbReference>
<dbReference type="Pfam" id="PF04248">
    <property type="entry name" value="NTP_transf_9"/>
    <property type="match status" value="2"/>
</dbReference>
<protein>
    <submittedName>
        <fullName evidence="2">DUF427 domain-containing protein</fullName>
    </submittedName>
</protein>
<dbReference type="EMBL" id="CP116942">
    <property type="protein sequence ID" value="WCO66619.1"/>
    <property type="molecule type" value="Genomic_DNA"/>
</dbReference>
<dbReference type="AlphaFoldDB" id="A0AAE9Y549"/>